<organism evidence="9 10">
    <name type="scientific">Paramagnetospirillum caucaseum</name>
    <dbReference type="NCBI Taxonomy" id="1244869"/>
    <lineage>
        <taxon>Bacteria</taxon>
        <taxon>Pseudomonadati</taxon>
        <taxon>Pseudomonadota</taxon>
        <taxon>Alphaproteobacteria</taxon>
        <taxon>Rhodospirillales</taxon>
        <taxon>Magnetospirillaceae</taxon>
        <taxon>Paramagnetospirillum</taxon>
    </lineage>
</organism>
<evidence type="ECO:0000256" key="5">
    <source>
        <dbReference type="ARBA" id="ARBA00038894"/>
    </source>
</evidence>
<evidence type="ECO:0000256" key="3">
    <source>
        <dbReference type="ARBA" id="ARBA00036002"/>
    </source>
</evidence>
<dbReference type="PANTHER" id="PTHR43240:SF20">
    <property type="entry name" value="MEDIUM_LONG-CHAIN ACYL-COA THIOESTERASE YIGI"/>
    <property type="match status" value="1"/>
</dbReference>
<protein>
    <recommendedName>
        <fullName evidence="6">Medium/long-chain acyl-CoA thioesterase YigI</fullName>
        <ecNumber evidence="5">3.1.2.20</ecNumber>
    </recommendedName>
</protein>
<dbReference type="InterPro" id="IPR003736">
    <property type="entry name" value="PAAI_dom"/>
</dbReference>
<dbReference type="EMBL" id="AONQ01000046">
    <property type="protein sequence ID" value="EME68960.1"/>
    <property type="molecule type" value="Genomic_DNA"/>
</dbReference>
<dbReference type="STRING" id="1244869.H261_15637"/>
<comment type="similarity">
    <text evidence="4">Belongs to the YigI thioesterase family.</text>
</comment>
<dbReference type="EC" id="3.1.2.20" evidence="5"/>
<dbReference type="InterPro" id="IPR006683">
    <property type="entry name" value="Thioestr_dom"/>
</dbReference>
<evidence type="ECO:0000256" key="2">
    <source>
        <dbReference type="ARBA" id="ARBA00035880"/>
    </source>
</evidence>
<dbReference type="OrthoDB" id="9806185at2"/>
<name>M2Z3L3_9PROT</name>
<sequence length="150" mass="15755">MAGFTPKDPDYRAKVEASFARQAFLATIGARMAALEPGRCTLDMPTRPDLAQQHGFVHAGATTTLADTAAGYAAFSLMPAGSAVLTTEFKVNLLSPAKGDRLVARAEVLKPGRTLIVVRSDVYGVEGDRETLVATMLATMICLADAADPA</sequence>
<proteinExistence type="inferred from homology"/>
<dbReference type="NCBIfam" id="TIGR00369">
    <property type="entry name" value="unchar_dom_1"/>
    <property type="match status" value="1"/>
</dbReference>
<evidence type="ECO:0000259" key="8">
    <source>
        <dbReference type="Pfam" id="PF03061"/>
    </source>
</evidence>
<dbReference type="GO" id="GO:0047617">
    <property type="term" value="F:fatty acyl-CoA hydrolase activity"/>
    <property type="evidence" value="ECO:0007669"/>
    <property type="project" value="UniProtKB-EC"/>
</dbReference>
<comment type="catalytic activity">
    <reaction evidence="2">
        <text>a fatty acyl-CoA + H2O = a fatty acid + CoA + H(+)</text>
        <dbReference type="Rhea" id="RHEA:16781"/>
        <dbReference type="ChEBI" id="CHEBI:15377"/>
        <dbReference type="ChEBI" id="CHEBI:15378"/>
        <dbReference type="ChEBI" id="CHEBI:28868"/>
        <dbReference type="ChEBI" id="CHEBI:57287"/>
        <dbReference type="ChEBI" id="CHEBI:77636"/>
        <dbReference type="EC" id="3.1.2.20"/>
    </reaction>
</comment>
<evidence type="ECO:0000256" key="1">
    <source>
        <dbReference type="ARBA" id="ARBA00022801"/>
    </source>
</evidence>
<keyword evidence="10" id="KW-1185">Reference proteome</keyword>
<reference evidence="9 10" key="1">
    <citation type="journal article" date="2014" name="Genome Announc.">
        <title>Draft Genome Sequence of Magnetospirillum sp. Strain SO-1, a Freshwater Magnetotactic Bacterium Isolated from the Ol'khovka River, Russia.</title>
        <authorList>
            <person name="Grouzdev D.S."/>
            <person name="Dziuba M.V."/>
            <person name="Sukhacheva M.S."/>
            <person name="Mardanov A.V."/>
            <person name="Beletskiy A.V."/>
            <person name="Kuznetsov B.B."/>
            <person name="Skryabin K.G."/>
        </authorList>
    </citation>
    <scope>NUCLEOTIDE SEQUENCE [LARGE SCALE GENOMIC DNA]</scope>
    <source>
        <strain evidence="9 10">SO-1</strain>
    </source>
</reference>
<dbReference type="eggNOG" id="COG2050">
    <property type="taxonomic scope" value="Bacteria"/>
</dbReference>
<dbReference type="Gene3D" id="3.10.129.10">
    <property type="entry name" value="Hotdog Thioesterase"/>
    <property type="match status" value="1"/>
</dbReference>
<evidence type="ECO:0000313" key="10">
    <source>
        <dbReference type="Proteomes" id="UP000011744"/>
    </source>
</evidence>
<dbReference type="Pfam" id="PF03061">
    <property type="entry name" value="4HBT"/>
    <property type="match status" value="1"/>
</dbReference>
<dbReference type="PANTHER" id="PTHR43240">
    <property type="entry name" value="1,4-DIHYDROXY-2-NAPHTHOYL-COA THIOESTERASE 1"/>
    <property type="match status" value="1"/>
</dbReference>
<keyword evidence="1" id="KW-0378">Hydrolase</keyword>
<dbReference type="RefSeq" id="WP_008619298.1">
    <property type="nucleotide sequence ID" value="NZ_AONQ01000046.1"/>
</dbReference>
<evidence type="ECO:0000313" key="9">
    <source>
        <dbReference type="EMBL" id="EME68960.1"/>
    </source>
</evidence>
<dbReference type="PATRIC" id="fig|1244869.3.peg.3137"/>
<dbReference type="SUPFAM" id="SSF54637">
    <property type="entry name" value="Thioesterase/thiol ester dehydrase-isomerase"/>
    <property type="match status" value="1"/>
</dbReference>
<evidence type="ECO:0000256" key="6">
    <source>
        <dbReference type="ARBA" id="ARBA00040062"/>
    </source>
</evidence>
<accession>M2Z3L3</accession>
<dbReference type="CDD" id="cd03443">
    <property type="entry name" value="PaaI_thioesterase"/>
    <property type="match status" value="1"/>
</dbReference>
<evidence type="ECO:0000256" key="7">
    <source>
        <dbReference type="ARBA" id="ARBA00048062"/>
    </source>
</evidence>
<feature type="domain" description="Thioesterase" evidence="8">
    <location>
        <begin position="54"/>
        <end position="127"/>
    </location>
</feature>
<gene>
    <name evidence="9" type="ORF">H261_15637</name>
</gene>
<comment type="catalytic activity">
    <reaction evidence="7">
        <text>a medium-chain fatty acyl-CoA + H2O = a medium-chain fatty acid + CoA + H(+)</text>
        <dbReference type="Rhea" id="RHEA:68184"/>
        <dbReference type="ChEBI" id="CHEBI:15377"/>
        <dbReference type="ChEBI" id="CHEBI:15378"/>
        <dbReference type="ChEBI" id="CHEBI:57287"/>
        <dbReference type="ChEBI" id="CHEBI:59558"/>
        <dbReference type="ChEBI" id="CHEBI:90546"/>
    </reaction>
</comment>
<dbReference type="AlphaFoldDB" id="M2Z3L3"/>
<dbReference type="InterPro" id="IPR029069">
    <property type="entry name" value="HotDog_dom_sf"/>
</dbReference>
<dbReference type="Proteomes" id="UP000011744">
    <property type="component" value="Unassembled WGS sequence"/>
</dbReference>
<comment type="caution">
    <text evidence="9">The sequence shown here is derived from an EMBL/GenBank/DDBJ whole genome shotgun (WGS) entry which is preliminary data.</text>
</comment>
<comment type="catalytic activity">
    <reaction evidence="3">
        <text>a long-chain fatty acyl-CoA + H2O = a long-chain fatty acid + CoA + H(+)</text>
        <dbReference type="Rhea" id="RHEA:67680"/>
        <dbReference type="ChEBI" id="CHEBI:15377"/>
        <dbReference type="ChEBI" id="CHEBI:15378"/>
        <dbReference type="ChEBI" id="CHEBI:57287"/>
        <dbReference type="ChEBI" id="CHEBI:57560"/>
        <dbReference type="ChEBI" id="CHEBI:83139"/>
    </reaction>
</comment>
<evidence type="ECO:0000256" key="4">
    <source>
        <dbReference type="ARBA" id="ARBA00038381"/>
    </source>
</evidence>